<dbReference type="InterPro" id="IPR052138">
    <property type="entry name" value="GATA_ZnFinger_Domain"/>
</dbReference>
<evidence type="ECO:0000256" key="2">
    <source>
        <dbReference type="ARBA" id="ARBA00022771"/>
    </source>
</evidence>
<evidence type="ECO:0000259" key="6">
    <source>
        <dbReference type="PROSITE" id="PS50114"/>
    </source>
</evidence>
<evidence type="ECO:0000313" key="8">
    <source>
        <dbReference type="Proteomes" id="UP001140949"/>
    </source>
</evidence>
<name>A0AAX6EG95_IRIPA</name>
<evidence type="ECO:0000256" key="4">
    <source>
        <dbReference type="PROSITE-ProRule" id="PRU00094"/>
    </source>
</evidence>
<evidence type="ECO:0000256" key="3">
    <source>
        <dbReference type="ARBA" id="ARBA00022833"/>
    </source>
</evidence>
<dbReference type="CDD" id="cd00202">
    <property type="entry name" value="ZnF_GATA"/>
    <property type="match status" value="1"/>
</dbReference>
<dbReference type="PROSITE" id="PS50114">
    <property type="entry name" value="GATA_ZN_FINGER_2"/>
    <property type="match status" value="1"/>
</dbReference>
<feature type="region of interest" description="Disordered" evidence="5">
    <location>
        <begin position="44"/>
        <end position="63"/>
    </location>
</feature>
<dbReference type="InterPro" id="IPR013088">
    <property type="entry name" value="Znf_NHR/GATA"/>
</dbReference>
<keyword evidence="3" id="KW-0862">Zinc</keyword>
<evidence type="ECO:0000313" key="7">
    <source>
        <dbReference type="EMBL" id="KAJ6803157.1"/>
    </source>
</evidence>
<dbReference type="PANTHER" id="PTHR47255:SF4">
    <property type="entry name" value="GATA ZINC FINGER DOMAIN-CONTAINING PROTEIN 12"/>
    <property type="match status" value="1"/>
</dbReference>
<feature type="domain" description="GATA-type" evidence="6">
    <location>
        <begin position="74"/>
        <end position="103"/>
    </location>
</feature>
<dbReference type="InterPro" id="IPR000679">
    <property type="entry name" value="Znf_GATA"/>
</dbReference>
<evidence type="ECO:0000256" key="1">
    <source>
        <dbReference type="ARBA" id="ARBA00022723"/>
    </source>
</evidence>
<keyword evidence="8" id="KW-1185">Reference proteome</keyword>
<dbReference type="PROSITE" id="PS00344">
    <property type="entry name" value="GATA_ZN_FINGER_1"/>
    <property type="match status" value="1"/>
</dbReference>
<reference evidence="7" key="1">
    <citation type="journal article" date="2023" name="GigaByte">
        <title>Genome assembly of the bearded iris, Iris pallida Lam.</title>
        <authorList>
            <person name="Bruccoleri R.E."/>
            <person name="Oakeley E.J."/>
            <person name="Faust A.M.E."/>
            <person name="Altorfer M."/>
            <person name="Dessus-Babus S."/>
            <person name="Burckhardt D."/>
            <person name="Oertli M."/>
            <person name="Naumann U."/>
            <person name="Petersen F."/>
            <person name="Wong J."/>
        </authorList>
    </citation>
    <scope>NUCLEOTIDE SEQUENCE</scope>
    <source>
        <strain evidence="7">GSM-AAB239-AS_SAM_17_03QT</strain>
    </source>
</reference>
<organism evidence="7 8">
    <name type="scientific">Iris pallida</name>
    <name type="common">Sweet iris</name>
    <dbReference type="NCBI Taxonomy" id="29817"/>
    <lineage>
        <taxon>Eukaryota</taxon>
        <taxon>Viridiplantae</taxon>
        <taxon>Streptophyta</taxon>
        <taxon>Embryophyta</taxon>
        <taxon>Tracheophyta</taxon>
        <taxon>Spermatophyta</taxon>
        <taxon>Magnoliopsida</taxon>
        <taxon>Liliopsida</taxon>
        <taxon>Asparagales</taxon>
        <taxon>Iridaceae</taxon>
        <taxon>Iridoideae</taxon>
        <taxon>Irideae</taxon>
        <taxon>Iris</taxon>
    </lineage>
</organism>
<dbReference type="GO" id="GO:0043565">
    <property type="term" value="F:sequence-specific DNA binding"/>
    <property type="evidence" value="ECO:0007669"/>
    <property type="project" value="InterPro"/>
</dbReference>
<feature type="compositionally biased region" description="Low complexity" evidence="5">
    <location>
        <begin position="54"/>
        <end position="63"/>
    </location>
</feature>
<dbReference type="Pfam" id="PF00320">
    <property type="entry name" value="GATA"/>
    <property type="match status" value="1"/>
</dbReference>
<keyword evidence="1" id="KW-0479">Metal-binding</keyword>
<dbReference type="GO" id="GO:0006355">
    <property type="term" value="P:regulation of DNA-templated transcription"/>
    <property type="evidence" value="ECO:0007669"/>
    <property type="project" value="InterPro"/>
</dbReference>
<sequence length="170" mass="18319">MKEDQDQDQDQDHGQLEEHTHELLLRKIMGEDCGIVQGISRSLEDHQAQPNHESSSSSSNGNSYCPATGRIVVRVCSDCSTTKTPLWRSGPQGPKSLCNACGIRQMKARRAMRAAAAASGGLVPAGAAKKVVKKERSEVGVPLKKRFKVAQEEKDAAILLMALSCGLIHG</sequence>
<dbReference type="EMBL" id="JANAVB010036618">
    <property type="protein sequence ID" value="KAJ6803157.1"/>
    <property type="molecule type" value="Genomic_DNA"/>
</dbReference>
<comment type="caution">
    <text evidence="7">The sequence shown here is derived from an EMBL/GenBank/DDBJ whole genome shotgun (WGS) entry which is preliminary data.</text>
</comment>
<reference evidence="7" key="2">
    <citation type="submission" date="2023-04" db="EMBL/GenBank/DDBJ databases">
        <authorList>
            <person name="Bruccoleri R.E."/>
            <person name="Oakeley E.J."/>
            <person name="Faust A.-M."/>
            <person name="Dessus-Babus S."/>
            <person name="Altorfer M."/>
            <person name="Burckhardt D."/>
            <person name="Oertli M."/>
            <person name="Naumann U."/>
            <person name="Petersen F."/>
            <person name="Wong J."/>
        </authorList>
    </citation>
    <scope>NUCLEOTIDE SEQUENCE</scope>
    <source>
        <strain evidence="7">GSM-AAB239-AS_SAM_17_03QT</strain>
        <tissue evidence="7">Leaf</tissue>
    </source>
</reference>
<proteinExistence type="predicted"/>
<dbReference type="PANTHER" id="PTHR47255">
    <property type="entry name" value="GATA TRANSCRIPTION FACTOR 22-RELATED"/>
    <property type="match status" value="1"/>
</dbReference>
<dbReference type="Gene3D" id="3.30.50.10">
    <property type="entry name" value="Erythroid Transcription Factor GATA-1, subunit A"/>
    <property type="match status" value="1"/>
</dbReference>
<evidence type="ECO:0000256" key="5">
    <source>
        <dbReference type="SAM" id="MobiDB-lite"/>
    </source>
</evidence>
<dbReference type="SMART" id="SM00401">
    <property type="entry name" value="ZnF_GATA"/>
    <property type="match status" value="1"/>
</dbReference>
<dbReference type="GO" id="GO:0008270">
    <property type="term" value="F:zinc ion binding"/>
    <property type="evidence" value="ECO:0007669"/>
    <property type="project" value="UniProtKB-KW"/>
</dbReference>
<gene>
    <name evidence="7" type="ORF">M6B38_109275</name>
</gene>
<keyword evidence="2 4" id="KW-0863">Zinc-finger</keyword>
<dbReference type="AlphaFoldDB" id="A0AAX6EG95"/>
<dbReference type="Proteomes" id="UP001140949">
    <property type="component" value="Unassembled WGS sequence"/>
</dbReference>
<dbReference type="SUPFAM" id="SSF57716">
    <property type="entry name" value="Glucocorticoid receptor-like (DNA-binding domain)"/>
    <property type="match status" value="1"/>
</dbReference>
<protein>
    <submittedName>
        <fullName evidence="7">GATA transcription factor 22 isoform X1</fullName>
    </submittedName>
</protein>
<accession>A0AAX6EG95</accession>